<accession>A0A640KM85</accession>
<dbReference type="Proteomes" id="UP000419144">
    <property type="component" value="Unassembled WGS sequence"/>
</dbReference>
<protein>
    <submittedName>
        <fullName evidence="3">Uncharacterized protein</fullName>
    </submittedName>
</protein>
<feature type="region of interest" description="Disordered" evidence="1">
    <location>
        <begin position="1"/>
        <end position="27"/>
    </location>
</feature>
<feature type="compositionally biased region" description="Low complexity" evidence="1">
    <location>
        <begin position="11"/>
        <end position="24"/>
    </location>
</feature>
<comment type="caution">
    <text evidence="3">The sequence shown here is derived from an EMBL/GenBank/DDBJ whole genome shotgun (WGS) entry which is preliminary data.</text>
</comment>
<evidence type="ECO:0000313" key="3">
    <source>
        <dbReference type="EMBL" id="GET90371.1"/>
    </source>
</evidence>
<feature type="compositionally biased region" description="Polar residues" evidence="1">
    <location>
        <begin position="68"/>
        <end position="94"/>
    </location>
</feature>
<proteinExistence type="predicted"/>
<gene>
    <name evidence="2" type="ORF">LtaPh_2909151</name>
    <name evidence="3" type="ORF">LtaPh_2909941</name>
</gene>
<reference evidence="3 4" key="1">
    <citation type="submission" date="2019-11" db="EMBL/GenBank/DDBJ databases">
        <title>Leishmania tarentolae CDS.</title>
        <authorList>
            <person name="Goto Y."/>
            <person name="Yamagishi J."/>
        </authorList>
    </citation>
    <scope>NUCLEOTIDE SEQUENCE [LARGE SCALE GENOMIC DNA]</scope>
    <source>
        <strain evidence="3 4">Parrot Tar II</strain>
    </source>
</reference>
<dbReference type="EMBL" id="BLBS01000040">
    <property type="protein sequence ID" value="GET90349.1"/>
    <property type="molecule type" value="Genomic_DNA"/>
</dbReference>
<evidence type="ECO:0000313" key="4">
    <source>
        <dbReference type="Proteomes" id="UP000419144"/>
    </source>
</evidence>
<dbReference type="VEuPathDB" id="TriTrypDB:LtaPh_2909941"/>
<sequence>MRSPRYHITLSSVSYSEASSRAPSLGGDVQRVRHRMPAYAHKRPGFGGRRTCDRAGSGELSWPYQRPRTLQTPGRKSSSTCCTEPPSLGQTGCSTDKGHVGVHWQTTCPEVL</sequence>
<keyword evidence="4" id="KW-1185">Reference proteome</keyword>
<dbReference type="VEuPathDB" id="TriTrypDB:LtaPh_2909151"/>
<name>A0A640KM85_LEITA</name>
<feature type="region of interest" description="Disordered" evidence="1">
    <location>
        <begin position="57"/>
        <end position="96"/>
    </location>
</feature>
<organism evidence="3 4">
    <name type="scientific">Leishmania tarentolae</name>
    <name type="common">Sauroleishmania tarentolae</name>
    <dbReference type="NCBI Taxonomy" id="5689"/>
    <lineage>
        <taxon>Eukaryota</taxon>
        <taxon>Discoba</taxon>
        <taxon>Euglenozoa</taxon>
        <taxon>Kinetoplastea</taxon>
        <taxon>Metakinetoplastina</taxon>
        <taxon>Trypanosomatida</taxon>
        <taxon>Trypanosomatidae</taxon>
        <taxon>Leishmaniinae</taxon>
        <taxon>Leishmania</taxon>
        <taxon>lizard Leishmania</taxon>
    </lineage>
</organism>
<evidence type="ECO:0000313" key="2">
    <source>
        <dbReference type="EMBL" id="GET90349.1"/>
    </source>
</evidence>
<evidence type="ECO:0000256" key="1">
    <source>
        <dbReference type="SAM" id="MobiDB-lite"/>
    </source>
</evidence>
<dbReference type="AlphaFoldDB" id="A0A640KM85"/>
<dbReference type="EMBL" id="BLBS01000041">
    <property type="protein sequence ID" value="GET90371.1"/>
    <property type="molecule type" value="Genomic_DNA"/>
</dbReference>